<reference evidence="2" key="1">
    <citation type="submission" date="2018-07" db="EMBL/GenBank/DDBJ databases">
        <authorList>
            <consortium name="GenomeTrakr network: Whole genome sequencing for foodborne pathogen traceback"/>
        </authorList>
    </citation>
    <scope>NUCLEOTIDE SEQUENCE</scope>
    <source>
        <strain evidence="2">FDA00000982</strain>
    </source>
</reference>
<dbReference type="RefSeq" id="WP_111735929.1">
    <property type="nucleotide sequence ID" value="NZ_CAIZBE010000012.1"/>
</dbReference>
<evidence type="ECO:0000313" key="2">
    <source>
        <dbReference type="EMBL" id="EBP3109581.1"/>
    </source>
</evidence>
<comment type="caution">
    <text evidence="2">The sequence shown here is derived from an EMBL/GenBank/DDBJ whole genome shotgun (WGS) entry which is preliminary data.</text>
</comment>
<organism evidence="2">
    <name type="scientific">Salmonella enterica</name>
    <name type="common">Salmonella choleraesuis</name>
    <dbReference type="NCBI Taxonomy" id="28901"/>
    <lineage>
        <taxon>Bacteria</taxon>
        <taxon>Pseudomonadati</taxon>
        <taxon>Pseudomonadota</taxon>
        <taxon>Gammaproteobacteria</taxon>
        <taxon>Enterobacterales</taxon>
        <taxon>Enterobacteriaceae</taxon>
        <taxon>Salmonella</taxon>
    </lineage>
</organism>
<feature type="transmembrane region" description="Helical" evidence="1">
    <location>
        <begin position="6"/>
        <end position="27"/>
    </location>
</feature>
<accession>A0A5U3ALV8</accession>
<proteinExistence type="predicted"/>
<protein>
    <submittedName>
        <fullName evidence="2">Uncharacterized protein</fullName>
    </submittedName>
</protein>
<keyword evidence="1" id="KW-0472">Membrane</keyword>
<name>A0A5U3ALV8_SALER</name>
<keyword evidence="1" id="KW-0812">Transmembrane</keyword>
<evidence type="ECO:0000256" key="1">
    <source>
        <dbReference type="SAM" id="Phobius"/>
    </source>
</evidence>
<keyword evidence="1" id="KW-1133">Transmembrane helix</keyword>
<dbReference type="EMBL" id="AAGLIJ010000009">
    <property type="protein sequence ID" value="EBP3109581.1"/>
    <property type="molecule type" value="Genomic_DNA"/>
</dbReference>
<dbReference type="AlphaFoldDB" id="A0A5U3ALV8"/>
<sequence length="175" mass="20230">MKLSDSIAFISLIVSTFAFLASTYPHIMDWKRNRRKSITYFKRIITSTKWTNEGDIYFSPKSHFDLSFLEVPGRTNVYAELIVNGDESATLRGKIKPDGSMTLTLNITVGWREIPSAEIELSYDEDEDLLNYRFKHYLGQNGLNDDLSRFDFSGMLWRNTLELDYPDHLGKMPPS</sequence>
<gene>
    <name evidence="2" type="ORF">TN85_09505</name>
</gene>